<dbReference type="AlphaFoldDB" id="A0AAV5DGJ3"/>
<dbReference type="PANTHER" id="PTHR33116:SF86">
    <property type="entry name" value="REVERSE TRANSCRIPTASE DOMAIN-CONTAINING PROTEIN"/>
    <property type="match status" value="1"/>
</dbReference>
<reference evidence="1" key="1">
    <citation type="journal article" date="2018" name="DNA Res.">
        <title>Multiple hybrid de novo genome assembly of finger millet, an orphan allotetraploid crop.</title>
        <authorList>
            <person name="Hatakeyama M."/>
            <person name="Aluri S."/>
            <person name="Balachadran M.T."/>
            <person name="Sivarajan S.R."/>
            <person name="Patrignani A."/>
            <person name="Gruter S."/>
            <person name="Poveda L."/>
            <person name="Shimizu-Inatsugi R."/>
            <person name="Baeten J."/>
            <person name="Francoijs K.J."/>
            <person name="Nataraja K.N."/>
            <person name="Reddy Y.A.N."/>
            <person name="Phadnis S."/>
            <person name="Ravikumar R.L."/>
            <person name="Schlapbach R."/>
            <person name="Sreeman S.M."/>
            <person name="Shimizu K.K."/>
        </authorList>
    </citation>
    <scope>NUCLEOTIDE SEQUENCE</scope>
</reference>
<evidence type="ECO:0008006" key="3">
    <source>
        <dbReference type="Google" id="ProtNLM"/>
    </source>
</evidence>
<gene>
    <name evidence="1" type="primary">ga27556</name>
    <name evidence="1" type="ORF">PR202_ga27556</name>
</gene>
<reference evidence="1" key="2">
    <citation type="submission" date="2021-12" db="EMBL/GenBank/DDBJ databases">
        <title>Resequencing data analysis of finger millet.</title>
        <authorList>
            <person name="Hatakeyama M."/>
            <person name="Aluri S."/>
            <person name="Balachadran M.T."/>
            <person name="Sivarajan S.R."/>
            <person name="Poveda L."/>
            <person name="Shimizu-Inatsugi R."/>
            <person name="Schlapbach R."/>
            <person name="Sreeman S.M."/>
            <person name="Shimizu K.K."/>
        </authorList>
    </citation>
    <scope>NUCLEOTIDE SEQUENCE</scope>
</reference>
<organism evidence="1 2">
    <name type="scientific">Eleusine coracana subsp. coracana</name>
    <dbReference type="NCBI Taxonomy" id="191504"/>
    <lineage>
        <taxon>Eukaryota</taxon>
        <taxon>Viridiplantae</taxon>
        <taxon>Streptophyta</taxon>
        <taxon>Embryophyta</taxon>
        <taxon>Tracheophyta</taxon>
        <taxon>Spermatophyta</taxon>
        <taxon>Magnoliopsida</taxon>
        <taxon>Liliopsida</taxon>
        <taxon>Poales</taxon>
        <taxon>Poaceae</taxon>
        <taxon>PACMAD clade</taxon>
        <taxon>Chloridoideae</taxon>
        <taxon>Cynodonteae</taxon>
        <taxon>Eleusininae</taxon>
        <taxon>Eleusine</taxon>
    </lineage>
</organism>
<evidence type="ECO:0000313" key="2">
    <source>
        <dbReference type="Proteomes" id="UP001054889"/>
    </source>
</evidence>
<evidence type="ECO:0000313" key="1">
    <source>
        <dbReference type="EMBL" id="GJN09541.1"/>
    </source>
</evidence>
<name>A0AAV5DGJ3_ELECO</name>
<accession>A0AAV5DGJ3</accession>
<comment type="caution">
    <text evidence="1">The sequence shown here is derived from an EMBL/GenBank/DDBJ whole genome shotgun (WGS) entry which is preliminary data.</text>
</comment>
<sequence length="219" mass="24900">MLNNHGPNYIAKGVRVGRHAPWISHLLFADDCLIFSEAIEKGASRIAVILEDYNRGSGQLVNKQKSAVFFSGNTEESEREKVYSLLGIPTEALGERHLGLPTAAGRTMDGVFDFVRDRVRNSVNGWGEKQMSFAAREVLIKSIAQAIPTYSMSCFKLPAKLCKRLTTYISNFWWGSSIDNHKIHWLKWPKLTCRKQMVAWVLERCLCSTQRYWESKDGV</sequence>
<dbReference type="EMBL" id="BQKI01000016">
    <property type="protein sequence ID" value="GJN09541.1"/>
    <property type="molecule type" value="Genomic_DNA"/>
</dbReference>
<dbReference type="Proteomes" id="UP001054889">
    <property type="component" value="Unassembled WGS sequence"/>
</dbReference>
<proteinExistence type="predicted"/>
<protein>
    <recommendedName>
        <fullName evidence="3">Reverse transcriptase</fullName>
    </recommendedName>
</protein>
<dbReference type="PANTHER" id="PTHR33116">
    <property type="entry name" value="REVERSE TRANSCRIPTASE ZINC-BINDING DOMAIN-CONTAINING PROTEIN-RELATED-RELATED"/>
    <property type="match status" value="1"/>
</dbReference>
<keyword evidence="2" id="KW-1185">Reference proteome</keyword>